<dbReference type="PANTHER" id="PTHR45626">
    <property type="entry name" value="TRANSCRIPTION TERMINATION FACTOR 2-RELATED"/>
    <property type="match status" value="1"/>
</dbReference>
<dbReference type="Pfam" id="PF00176">
    <property type="entry name" value="SNF2-rel_dom"/>
    <property type="match status" value="1"/>
</dbReference>
<dbReference type="InterPro" id="IPR049730">
    <property type="entry name" value="SNF2/RAD54-like_C"/>
</dbReference>
<dbReference type="InterPro" id="IPR000330">
    <property type="entry name" value="SNF2_N"/>
</dbReference>
<gene>
    <name evidence="6" type="ORF">GQX73_g156</name>
</gene>
<dbReference type="Pfam" id="PF00271">
    <property type="entry name" value="Helicase_C"/>
    <property type="match status" value="1"/>
</dbReference>
<dbReference type="AlphaFoldDB" id="A0A7C8IVS1"/>
<organism evidence="6 7">
    <name type="scientific">Xylaria multiplex</name>
    <dbReference type="NCBI Taxonomy" id="323545"/>
    <lineage>
        <taxon>Eukaryota</taxon>
        <taxon>Fungi</taxon>
        <taxon>Dikarya</taxon>
        <taxon>Ascomycota</taxon>
        <taxon>Pezizomycotina</taxon>
        <taxon>Sordariomycetes</taxon>
        <taxon>Xylariomycetidae</taxon>
        <taxon>Xylariales</taxon>
        <taxon>Xylariaceae</taxon>
        <taxon>Xylaria</taxon>
    </lineage>
</organism>
<dbReference type="CDD" id="cd18793">
    <property type="entry name" value="SF2_C_SNF"/>
    <property type="match status" value="1"/>
</dbReference>
<feature type="region of interest" description="Disordered" evidence="4">
    <location>
        <begin position="1"/>
        <end position="33"/>
    </location>
</feature>
<accession>A0A7C8IVS1</accession>
<keyword evidence="1" id="KW-0547">Nucleotide-binding</keyword>
<dbReference type="PANTHER" id="PTHR45626:SF52">
    <property type="entry name" value="SINGLE-STRANDED DNA-DEPENDENT ATPASE (EUROFUNG)"/>
    <property type="match status" value="1"/>
</dbReference>
<keyword evidence="3" id="KW-0067">ATP-binding</keyword>
<evidence type="ECO:0000313" key="6">
    <source>
        <dbReference type="EMBL" id="KAF2973526.1"/>
    </source>
</evidence>
<comment type="caution">
    <text evidence="6">The sequence shown here is derived from an EMBL/GenBank/DDBJ whole genome shotgun (WGS) entry which is preliminary data.</text>
</comment>
<dbReference type="InterPro" id="IPR001650">
    <property type="entry name" value="Helicase_C-like"/>
</dbReference>
<dbReference type="PROSITE" id="PS51192">
    <property type="entry name" value="HELICASE_ATP_BIND_1"/>
    <property type="match status" value="1"/>
</dbReference>
<evidence type="ECO:0000256" key="2">
    <source>
        <dbReference type="ARBA" id="ARBA00022801"/>
    </source>
</evidence>
<keyword evidence="7" id="KW-1185">Reference proteome</keyword>
<evidence type="ECO:0000256" key="4">
    <source>
        <dbReference type="SAM" id="MobiDB-lite"/>
    </source>
</evidence>
<dbReference type="OrthoDB" id="448448at2759"/>
<dbReference type="InterPro" id="IPR027417">
    <property type="entry name" value="P-loop_NTPase"/>
</dbReference>
<evidence type="ECO:0000313" key="7">
    <source>
        <dbReference type="Proteomes" id="UP000481858"/>
    </source>
</evidence>
<dbReference type="GO" id="GO:0008094">
    <property type="term" value="F:ATP-dependent activity, acting on DNA"/>
    <property type="evidence" value="ECO:0007669"/>
    <property type="project" value="TreeGrafter"/>
</dbReference>
<dbReference type="GO" id="GO:0016787">
    <property type="term" value="F:hydrolase activity"/>
    <property type="evidence" value="ECO:0007669"/>
    <property type="project" value="UniProtKB-KW"/>
</dbReference>
<feature type="domain" description="Helicase ATP-binding" evidence="5">
    <location>
        <begin position="334"/>
        <end position="519"/>
    </location>
</feature>
<keyword evidence="2" id="KW-0378">Hydrolase</keyword>
<reference evidence="6 7" key="1">
    <citation type="submission" date="2019-12" db="EMBL/GenBank/DDBJ databases">
        <title>Draft genome sequence of the ascomycete Xylaria multiplex DSM 110363.</title>
        <authorList>
            <person name="Buettner E."/>
            <person name="Kellner H."/>
        </authorList>
    </citation>
    <scope>NUCLEOTIDE SEQUENCE [LARGE SCALE GENOMIC DNA]</scope>
    <source>
        <strain evidence="6 7">DSM 110363</strain>
    </source>
</reference>
<dbReference type="EMBL" id="WUBL01000001">
    <property type="protein sequence ID" value="KAF2973526.1"/>
    <property type="molecule type" value="Genomic_DNA"/>
</dbReference>
<dbReference type="Gene3D" id="3.40.50.300">
    <property type="entry name" value="P-loop containing nucleotide triphosphate hydrolases"/>
    <property type="match status" value="1"/>
</dbReference>
<sequence length="1103" mass="123666">MSGQSTQKRALEDGTEYPGDEHNGIHTKRPWRHQTIFHESLSPRSRGFQIKINSLPLPQIAHPPNVRNEPKSEIICFGMLKAVQIRFNYERKTYSSTLDTLSRDDSKFTTLQLGFLEDRCQVLINGVPIATMGAKTHFALKSLSLSAILSYNCIVLQSELRRKLAVAAESSRTHPSKTHCDVALIVFGPRSMKNSLAKELAKFRLFLQHPVPIPEGVAYENPQYLSITAFSFSNGAILPPISTAILRQTPSMTSTSDLDEQPTIATVLDNLPQNNYVGSIDIDTRIKTMLLRHQTEAVNFLMSRESTEKESEILWKLEGSIPEKPMHIITGSTSPKPKDVLGGIFGDGMGLGKTLSMLACIVCSLANANGFVNNSIKADSPGTMHPASVSTTLVIVPSVLLLDAWMDEIRQHIVPGTLSVYKYHGPNRKLPSSSPLPYDIVLSTYGTVAADFSRGGGVLAGFHWYRLILDEAHIIRNWSTNQFKAIYDLSASIRWCVTGTPVQNSLKDLASLITFLRLPLLDNPAIFQKHIEGSRDPVNGVEKTNFRNLRYLLESICLRRSTSSILSSLGVSFTEHRPHLSDVERKGYNELSILCDRYIKAIVNGNSSKSGSKSILIAVLRLRMFCNTGLLGPMHIPVDDAEDDDRLMPDELISLLQQCGQAVCTSCKAEVSSSDAHADVGKQEDLAHRRLRCGECAQNAFNTQYNRKASKDFQRPQSLASSDMMQDIQFGQDQESVLTDNTTDQTSYPSKLLSLAEDIKMNYSQDKSIVFSFWKRSLDLVEKLLTEQGIVFSRVDGSIHSSKRSEVLKMFQENHSNRVLLMTIGTGAVGAGTENNDYGPQSRETGSHISNCSRPSSREEFQIALICALPLEYDATTLQSDEFWDEDGEHLLFLWEYVVAYRTQEQTKYFGDVIISKTVLQLDSVRQFPEIRDKGYDRRQPGSIKDIHGLVASFETYFGRRRLKKKASEYLKELQNAAARDRYQYTYQYLGITENKLFAATINISIGRHDRARYVKEKAMAIVRWPLEHPVLSLTTAKCPSIFIGRMASGDMVMRSGEHRDRPAKQHIVIAFEMEGTGAWDEVSCIIIKEICDYADSHKNKKW</sequence>
<dbReference type="Gene3D" id="3.40.50.1580">
    <property type="entry name" value="Nucleoside phosphorylase domain"/>
    <property type="match status" value="1"/>
</dbReference>
<dbReference type="GO" id="GO:0005524">
    <property type="term" value="F:ATP binding"/>
    <property type="evidence" value="ECO:0007669"/>
    <property type="project" value="UniProtKB-KW"/>
</dbReference>
<dbReference type="InterPro" id="IPR038718">
    <property type="entry name" value="SNF2-like_sf"/>
</dbReference>
<protein>
    <recommendedName>
        <fullName evidence="5">Helicase ATP-binding domain-containing protein</fullName>
    </recommendedName>
</protein>
<dbReference type="GO" id="GO:0006281">
    <property type="term" value="P:DNA repair"/>
    <property type="evidence" value="ECO:0007669"/>
    <property type="project" value="TreeGrafter"/>
</dbReference>
<dbReference type="InterPro" id="IPR035994">
    <property type="entry name" value="Nucleoside_phosphorylase_sf"/>
</dbReference>
<dbReference type="Proteomes" id="UP000481858">
    <property type="component" value="Unassembled WGS sequence"/>
</dbReference>
<name>A0A7C8IVS1_9PEZI</name>
<dbReference type="SUPFAM" id="SSF52540">
    <property type="entry name" value="P-loop containing nucleoside triphosphate hydrolases"/>
    <property type="match status" value="2"/>
</dbReference>
<dbReference type="InterPro" id="IPR014001">
    <property type="entry name" value="Helicase_ATP-bd"/>
</dbReference>
<dbReference type="Gene3D" id="3.40.50.10810">
    <property type="entry name" value="Tandem AAA-ATPase domain"/>
    <property type="match status" value="1"/>
</dbReference>
<evidence type="ECO:0000256" key="3">
    <source>
        <dbReference type="ARBA" id="ARBA00022840"/>
    </source>
</evidence>
<dbReference type="InParanoid" id="A0A7C8IVS1"/>
<dbReference type="SUPFAM" id="SSF53167">
    <property type="entry name" value="Purine and uridine phosphorylases"/>
    <property type="match status" value="1"/>
</dbReference>
<dbReference type="GO" id="GO:0005634">
    <property type="term" value="C:nucleus"/>
    <property type="evidence" value="ECO:0007669"/>
    <property type="project" value="TreeGrafter"/>
</dbReference>
<feature type="compositionally biased region" description="Polar residues" evidence="4">
    <location>
        <begin position="833"/>
        <end position="854"/>
    </location>
</feature>
<dbReference type="CDD" id="cd18008">
    <property type="entry name" value="DEXDc_SHPRH-like"/>
    <property type="match status" value="1"/>
</dbReference>
<feature type="region of interest" description="Disordered" evidence="4">
    <location>
        <begin position="832"/>
        <end position="854"/>
    </location>
</feature>
<proteinExistence type="predicted"/>
<dbReference type="GO" id="GO:0009116">
    <property type="term" value="P:nucleoside metabolic process"/>
    <property type="evidence" value="ECO:0007669"/>
    <property type="project" value="InterPro"/>
</dbReference>
<dbReference type="InterPro" id="IPR050628">
    <property type="entry name" value="SNF2_RAD54_helicase_TF"/>
</dbReference>
<evidence type="ECO:0000256" key="1">
    <source>
        <dbReference type="ARBA" id="ARBA00022741"/>
    </source>
</evidence>
<evidence type="ECO:0000259" key="5">
    <source>
        <dbReference type="PROSITE" id="PS51192"/>
    </source>
</evidence>
<dbReference type="SMART" id="SM00487">
    <property type="entry name" value="DEXDc"/>
    <property type="match status" value="1"/>
</dbReference>